<keyword evidence="8" id="KW-1185">Reference proteome</keyword>
<keyword evidence="4 6" id="KW-1133">Transmembrane helix</keyword>
<keyword evidence="3 6" id="KW-0812">Transmembrane</keyword>
<evidence type="ECO:0000313" key="8">
    <source>
        <dbReference type="Proteomes" id="UP000600588"/>
    </source>
</evidence>
<organism evidence="7 8">
    <name type="scientific">Aestuariibaculum sediminum</name>
    <dbReference type="NCBI Taxonomy" id="2770637"/>
    <lineage>
        <taxon>Bacteria</taxon>
        <taxon>Pseudomonadati</taxon>
        <taxon>Bacteroidota</taxon>
        <taxon>Flavobacteriia</taxon>
        <taxon>Flavobacteriales</taxon>
        <taxon>Flavobacteriaceae</taxon>
    </lineage>
</organism>
<feature type="transmembrane region" description="Helical" evidence="6">
    <location>
        <begin position="310"/>
        <end position="333"/>
    </location>
</feature>
<dbReference type="Proteomes" id="UP000600588">
    <property type="component" value="Unassembled WGS sequence"/>
</dbReference>
<feature type="transmembrane region" description="Helical" evidence="6">
    <location>
        <begin position="7"/>
        <end position="26"/>
    </location>
</feature>
<feature type="transmembrane region" description="Helical" evidence="6">
    <location>
        <begin position="230"/>
        <end position="253"/>
    </location>
</feature>
<keyword evidence="5 6" id="KW-0472">Membrane</keyword>
<feature type="transmembrane region" description="Helical" evidence="6">
    <location>
        <begin position="32"/>
        <end position="50"/>
    </location>
</feature>
<dbReference type="EMBL" id="JACVXB010000001">
    <property type="protein sequence ID" value="MBD0830557.1"/>
    <property type="molecule type" value="Genomic_DNA"/>
</dbReference>
<evidence type="ECO:0000256" key="2">
    <source>
        <dbReference type="ARBA" id="ARBA00022475"/>
    </source>
</evidence>
<dbReference type="GO" id="GO:0005886">
    <property type="term" value="C:plasma membrane"/>
    <property type="evidence" value="ECO:0007669"/>
    <property type="project" value="UniProtKB-SubCell"/>
</dbReference>
<comment type="subcellular location">
    <subcellularLocation>
        <location evidence="1">Cell membrane</location>
        <topology evidence="1">Multi-pass membrane protein</topology>
    </subcellularLocation>
</comment>
<feature type="transmembrane region" description="Helical" evidence="6">
    <location>
        <begin position="273"/>
        <end position="289"/>
    </location>
</feature>
<reference evidence="7 8" key="1">
    <citation type="submission" date="2020-09" db="EMBL/GenBank/DDBJ databases">
        <title>TT11 complete genome.</title>
        <authorList>
            <person name="Wu Z."/>
        </authorList>
    </citation>
    <scope>NUCLEOTIDE SEQUENCE [LARGE SCALE GENOMIC DNA]</scope>
    <source>
        <strain evidence="7 8">TT11</strain>
    </source>
</reference>
<dbReference type="Pfam" id="PF01943">
    <property type="entry name" value="Polysacc_synt"/>
    <property type="match status" value="1"/>
</dbReference>
<accession>A0A8J6PXB3</accession>
<feature type="transmembrane region" description="Helical" evidence="6">
    <location>
        <begin position="374"/>
        <end position="393"/>
    </location>
</feature>
<evidence type="ECO:0000256" key="3">
    <source>
        <dbReference type="ARBA" id="ARBA00022692"/>
    </source>
</evidence>
<proteinExistence type="predicted"/>
<comment type="caution">
    <text evidence="7">The sequence shown here is derived from an EMBL/GenBank/DDBJ whole genome shotgun (WGS) entry which is preliminary data.</text>
</comment>
<feature type="transmembrane region" description="Helical" evidence="6">
    <location>
        <begin position="186"/>
        <end position="205"/>
    </location>
</feature>
<feature type="transmembrane region" description="Helical" evidence="6">
    <location>
        <begin position="405"/>
        <end position="424"/>
    </location>
</feature>
<protein>
    <submittedName>
        <fullName evidence="7">O-antigen translocase</fullName>
    </submittedName>
</protein>
<dbReference type="PANTHER" id="PTHR30250">
    <property type="entry name" value="PST FAMILY PREDICTED COLANIC ACID TRANSPORTER"/>
    <property type="match status" value="1"/>
</dbReference>
<feature type="transmembrane region" description="Helical" evidence="6">
    <location>
        <begin position="345"/>
        <end position="362"/>
    </location>
</feature>
<evidence type="ECO:0000313" key="7">
    <source>
        <dbReference type="EMBL" id="MBD0830557.1"/>
    </source>
</evidence>
<evidence type="ECO:0000256" key="5">
    <source>
        <dbReference type="ARBA" id="ARBA00023136"/>
    </source>
</evidence>
<dbReference type="AlphaFoldDB" id="A0A8J6PXB3"/>
<dbReference type="InterPro" id="IPR050833">
    <property type="entry name" value="Poly_Biosynth_Transport"/>
</dbReference>
<name>A0A8J6PXB3_9FLAO</name>
<evidence type="ECO:0000256" key="6">
    <source>
        <dbReference type="SAM" id="Phobius"/>
    </source>
</evidence>
<evidence type="ECO:0000256" key="1">
    <source>
        <dbReference type="ARBA" id="ARBA00004651"/>
    </source>
</evidence>
<dbReference type="CDD" id="cd13125">
    <property type="entry name" value="MATE_like_10"/>
    <property type="match status" value="1"/>
</dbReference>
<dbReference type="PANTHER" id="PTHR30250:SF30">
    <property type="entry name" value="LIPID III FLIPPASE"/>
    <property type="match status" value="1"/>
</dbReference>
<feature type="transmembrane region" description="Helical" evidence="6">
    <location>
        <begin position="158"/>
        <end position="180"/>
    </location>
</feature>
<dbReference type="GO" id="GO:0009246">
    <property type="term" value="P:enterobacterial common antigen biosynthetic process"/>
    <property type="evidence" value="ECO:0007669"/>
    <property type="project" value="InterPro"/>
</dbReference>
<evidence type="ECO:0000256" key="4">
    <source>
        <dbReference type="ARBA" id="ARBA00022989"/>
    </source>
</evidence>
<keyword evidence="2" id="KW-1003">Cell membrane</keyword>
<gene>
    <name evidence="7" type="ORF">ICJ83_00280</name>
</gene>
<sequence length="430" mass="49070">MIEQLKIFFRSSLIKASYFNLIIVSVKVLSGFILSKVFAVLLGPSGYAFIGNFQNLSKLATAFTAEGYQNGVIRFTSQYSEVPIKLKKIRATIYQISLVFSIIVGVVLFVFSHYWSELIFQTKEYHHVIKCLAVGLPFISFNLITIYVLNGLQKYKKLAFVNSVLSVVGMLVGIGLCYVYDLAGGLISFSIGPVIVFLIVVFFLFKDRYLLFDIFNIKWFSTAFLKKANLYFFMAAYGMVISYGNLIAIRTLIISQQGILEAGYWEAMNRISTYYLMFFLSLTSIYLLPQFSKTNSVKRFKREIKSFYSLVIPVLAVFFIGIYLFRFLLLKLLLSKAFMPTANLFFWQLVGDSISVLAIALVKQFHAKLMVKAYVICNGVLNLMYFCLSYLFIQDYGIVGVTKAYALSYAIYLLMVFGFVLHYFKKNVAD</sequence>
<dbReference type="InterPro" id="IPR002797">
    <property type="entry name" value="Polysacc_synth"/>
</dbReference>
<feature type="transmembrane region" description="Helical" evidence="6">
    <location>
        <begin position="127"/>
        <end position="149"/>
    </location>
</feature>
<dbReference type="InterPro" id="IPR044550">
    <property type="entry name" value="WzxE"/>
</dbReference>
<feature type="transmembrane region" description="Helical" evidence="6">
    <location>
        <begin position="93"/>
        <end position="115"/>
    </location>
</feature>
<dbReference type="RefSeq" id="WP_188228371.1">
    <property type="nucleotide sequence ID" value="NZ_JACVXB010000001.1"/>
</dbReference>